<comment type="pathway">
    <text evidence="1">Cofactor biosynthesis; thiamine diphosphate biosynthesis.</text>
</comment>
<organism evidence="4 5">
    <name type="scientific">Kroppenstedtia guangzhouensis</name>
    <dbReference type="NCBI Taxonomy" id="1274356"/>
    <lineage>
        <taxon>Bacteria</taxon>
        <taxon>Bacillati</taxon>
        <taxon>Bacillota</taxon>
        <taxon>Bacilli</taxon>
        <taxon>Bacillales</taxon>
        <taxon>Thermoactinomycetaceae</taxon>
        <taxon>Kroppenstedtia</taxon>
    </lineage>
</organism>
<dbReference type="RefSeq" id="WP_188429765.1">
    <property type="nucleotide sequence ID" value="NZ_BMEX01000002.1"/>
</dbReference>
<comment type="caution">
    <text evidence="4">The sequence shown here is derived from an EMBL/GenBank/DDBJ whole genome shotgun (WGS) entry which is preliminary data.</text>
</comment>
<dbReference type="Pfam" id="PF02581">
    <property type="entry name" value="TMP-TENI"/>
    <property type="match status" value="1"/>
</dbReference>
<dbReference type="Proteomes" id="UP000617979">
    <property type="component" value="Unassembled WGS sequence"/>
</dbReference>
<evidence type="ECO:0000256" key="2">
    <source>
        <dbReference type="ARBA" id="ARBA00022977"/>
    </source>
</evidence>
<dbReference type="PANTHER" id="PTHR20857:SF22">
    <property type="entry name" value="THIAZOLE TAUTOMERASE"/>
    <property type="match status" value="1"/>
</dbReference>
<evidence type="ECO:0000256" key="1">
    <source>
        <dbReference type="ARBA" id="ARBA00004948"/>
    </source>
</evidence>
<sequence>MNELHFVTDPRKSLKEWVSVCRKAGGWLDWIHLRKPGASTAELQDWGFTLIREAGVDPKRLVVNGNAEVADNLGCGGVHFPERRFVNVMSTGSEKRNWRVGCSVHSRCSAIEKEQQGADYLFFGHVFASDSKPGQKPRGIDQLRQVTAAVNIPVIAIGGLTPEKIPQLSTTGCAGVAVISAIADAPDPAVAARRLKQALRFEWEGDR</sequence>
<gene>
    <name evidence="4" type="primary">tenI</name>
    <name evidence="4" type="ORF">GCM10007416_06210</name>
</gene>
<dbReference type="Gene3D" id="3.20.20.70">
    <property type="entry name" value="Aldolase class I"/>
    <property type="match status" value="1"/>
</dbReference>
<evidence type="ECO:0000259" key="3">
    <source>
        <dbReference type="Pfam" id="PF02581"/>
    </source>
</evidence>
<reference evidence="5" key="1">
    <citation type="journal article" date="2019" name="Int. J. Syst. Evol. Microbiol.">
        <title>The Global Catalogue of Microorganisms (GCM) 10K type strain sequencing project: providing services to taxonomists for standard genome sequencing and annotation.</title>
        <authorList>
            <consortium name="The Broad Institute Genomics Platform"/>
            <consortium name="The Broad Institute Genome Sequencing Center for Infectious Disease"/>
            <person name="Wu L."/>
            <person name="Ma J."/>
        </authorList>
    </citation>
    <scope>NUCLEOTIDE SEQUENCE [LARGE SCALE GENOMIC DNA]</scope>
    <source>
        <strain evidence="5">CGMCC 1.12404</strain>
    </source>
</reference>
<keyword evidence="2" id="KW-0784">Thiamine biosynthesis</keyword>
<dbReference type="CDD" id="cd00564">
    <property type="entry name" value="TMP_TenI"/>
    <property type="match status" value="1"/>
</dbReference>
<dbReference type="InterPro" id="IPR022998">
    <property type="entry name" value="ThiamineP_synth_TenI"/>
</dbReference>
<evidence type="ECO:0000313" key="5">
    <source>
        <dbReference type="Proteomes" id="UP000617979"/>
    </source>
</evidence>
<feature type="domain" description="Thiamine phosphate synthase/TenI" evidence="3">
    <location>
        <begin position="4"/>
        <end position="182"/>
    </location>
</feature>
<protein>
    <submittedName>
        <fullName evidence="4">Thiazole tautomerase</fullName>
    </submittedName>
</protein>
<accession>A0ABQ1G4S1</accession>
<dbReference type="EMBL" id="BMEX01000002">
    <property type="protein sequence ID" value="GGA36086.1"/>
    <property type="molecule type" value="Genomic_DNA"/>
</dbReference>
<keyword evidence="5" id="KW-1185">Reference proteome</keyword>
<evidence type="ECO:0000313" key="4">
    <source>
        <dbReference type="EMBL" id="GGA36086.1"/>
    </source>
</evidence>
<dbReference type="InterPro" id="IPR036206">
    <property type="entry name" value="ThiamineP_synth_sf"/>
</dbReference>
<dbReference type="PANTHER" id="PTHR20857">
    <property type="entry name" value="THIAMINE-PHOSPHATE PYROPHOSPHORYLASE"/>
    <property type="match status" value="1"/>
</dbReference>
<name>A0ABQ1G4S1_9BACL</name>
<dbReference type="SUPFAM" id="SSF51391">
    <property type="entry name" value="Thiamin phosphate synthase"/>
    <property type="match status" value="1"/>
</dbReference>
<proteinExistence type="predicted"/>
<dbReference type="InterPro" id="IPR013785">
    <property type="entry name" value="Aldolase_TIM"/>
</dbReference>